<dbReference type="Pfam" id="PF01593">
    <property type="entry name" value="Amino_oxidase"/>
    <property type="match status" value="1"/>
</dbReference>
<organism evidence="2 3">
    <name type="scientific">Stigmatella erecta</name>
    <dbReference type="NCBI Taxonomy" id="83460"/>
    <lineage>
        <taxon>Bacteria</taxon>
        <taxon>Pseudomonadati</taxon>
        <taxon>Myxococcota</taxon>
        <taxon>Myxococcia</taxon>
        <taxon>Myxococcales</taxon>
        <taxon>Cystobacterineae</taxon>
        <taxon>Archangiaceae</taxon>
        <taxon>Stigmatella</taxon>
    </lineage>
</organism>
<feature type="domain" description="Amine oxidase" evidence="1">
    <location>
        <begin position="663"/>
        <end position="708"/>
    </location>
</feature>
<sequence length="721" mass="80371">MSDRVGQTGRQGRKRRIVILGGGVGAMTAAYGLTSAPGWKDQYEVVLYTLGWRLGGKGASGRNADVAQRIEEHGLHVWMGHYENAFRMMRQVYAELGRRRGAPLATLEEAFKKQSLITLFERTPQGWVDWNFHFPTNAKEPGQEEGMEPHSLADALDRGLQLLVDQLRGTPGAGLAAATPPPEALPAQVEGVMRSLGLPLLPRLGAPGIGRTLQLAQQLAARLPRGQGMQDSNHLQAILWLVEEAWGRLSARVVRHWEDSAVRKLWSLMELGLVIARGILRDRVLETGFNGIDGEDFRAWLARHGASDFTLYRAPLVPGMYALLFAYVKGDPAHQSLAAGVATRFLLRMGLTYKGAIFYKMRAGMGDVVFAPLYEVLKRRGVEFHFFHKVEQLRVNPLTRNIDRVEMTRQMTLKDPAAGYQPLVDVLGLPCWPDRPRYEQLVEGEQLQASRTNLESAWAPRGKSEQFLTLERGRDYDLLVMGISLGAFPHVAGELLEHSPRWQRMVEALQTNQTMGVQLWLSRSLEGLGWQEEPTVSTTYAEPVNTYADMSQLLPREPWPAGTVRNLAYFTAPFTDAPEIPPFTDTDFPRREHARLKEIALRWFREWTGALWPHATGYNPTALNWELLVDLDGARRGVDRFDSQFWKANIDPSERYVLSLPGSTEARLGSHDSGYNGLYLAGDWTLTGLNCGCVEAAVMSGLQAAQAISGTPAHISGESDF</sequence>
<dbReference type="InterPro" id="IPR050464">
    <property type="entry name" value="Zeta_carotene_desat/Oxidored"/>
</dbReference>
<dbReference type="AlphaFoldDB" id="A0A1H9ZAR1"/>
<dbReference type="PANTHER" id="PTHR42923">
    <property type="entry name" value="PROTOPORPHYRINOGEN OXIDASE"/>
    <property type="match status" value="1"/>
</dbReference>
<dbReference type="EMBL" id="FOIJ01000001">
    <property type="protein sequence ID" value="SES78647.1"/>
    <property type="molecule type" value="Genomic_DNA"/>
</dbReference>
<dbReference type="InterPro" id="IPR002937">
    <property type="entry name" value="Amino_oxidase"/>
</dbReference>
<evidence type="ECO:0000313" key="2">
    <source>
        <dbReference type="EMBL" id="SES78647.1"/>
    </source>
</evidence>
<evidence type="ECO:0000313" key="3">
    <source>
        <dbReference type="Proteomes" id="UP000199181"/>
    </source>
</evidence>
<keyword evidence="3" id="KW-1185">Reference proteome</keyword>
<dbReference type="GO" id="GO:0016491">
    <property type="term" value="F:oxidoreductase activity"/>
    <property type="evidence" value="ECO:0007669"/>
    <property type="project" value="InterPro"/>
</dbReference>
<evidence type="ECO:0000259" key="1">
    <source>
        <dbReference type="Pfam" id="PF01593"/>
    </source>
</evidence>
<dbReference type="SUPFAM" id="SSF51905">
    <property type="entry name" value="FAD/NAD(P)-binding domain"/>
    <property type="match status" value="1"/>
</dbReference>
<dbReference type="RefSeq" id="WP_093515151.1">
    <property type="nucleotide sequence ID" value="NZ_FOIJ01000001.1"/>
</dbReference>
<name>A0A1H9ZAR1_9BACT</name>
<reference evidence="3" key="1">
    <citation type="submission" date="2016-10" db="EMBL/GenBank/DDBJ databases">
        <authorList>
            <person name="Varghese N."/>
            <person name="Submissions S."/>
        </authorList>
    </citation>
    <scope>NUCLEOTIDE SEQUENCE [LARGE SCALE GENOMIC DNA]</scope>
    <source>
        <strain evidence="3">DSM 16858</strain>
    </source>
</reference>
<accession>A0A1H9ZAR1</accession>
<dbReference type="PANTHER" id="PTHR42923:SF46">
    <property type="entry name" value="AMINE OXIDASE"/>
    <property type="match status" value="1"/>
</dbReference>
<dbReference type="Pfam" id="PF13450">
    <property type="entry name" value="NAD_binding_8"/>
    <property type="match status" value="1"/>
</dbReference>
<dbReference type="InterPro" id="IPR036188">
    <property type="entry name" value="FAD/NAD-bd_sf"/>
</dbReference>
<dbReference type="Proteomes" id="UP000199181">
    <property type="component" value="Unassembled WGS sequence"/>
</dbReference>
<protein>
    <submittedName>
        <fullName evidence="2">Flavin containing amine oxidoreductase</fullName>
    </submittedName>
</protein>
<gene>
    <name evidence="2" type="ORF">SAMN05443639_101230</name>
</gene>
<proteinExistence type="predicted"/>